<feature type="domain" description="FAD/NAD(P)-binding" evidence="17">
    <location>
        <begin position="502"/>
        <end position="805"/>
    </location>
</feature>
<evidence type="ECO:0000256" key="11">
    <source>
        <dbReference type="ARBA" id="ARBA00052986"/>
    </source>
</evidence>
<evidence type="ECO:0000256" key="6">
    <source>
        <dbReference type="ARBA" id="ARBA00022946"/>
    </source>
</evidence>
<feature type="domain" description="FAD/NAD(P)-binding" evidence="17">
    <location>
        <begin position="44"/>
        <end position="347"/>
    </location>
</feature>
<evidence type="ECO:0000256" key="12">
    <source>
        <dbReference type="ARBA" id="ARBA00059167"/>
    </source>
</evidence>
<accession>A0AA88MQ35</accession>
<evidence type="ECO:0000256" key="4">
    <source>
        <dbReference type="ARBA" id="ARBA00022719"/>
    </source>
</evidence>
<evidence type="ECO:0000256" key="13">
    <source>
        <dbReference type="ARBA" id="ARBA00060891"/>
    </source>
</evidence>
<dbReference type="GO" id="GO:0071949">
    <property type="term" value="F:FAD binding"/>
    <property type="evidence" value="ECO:0007669"/>
    <property type="project" value="TreeGrafter"/>
</dbReference>
<dbReference type="InterPro" id="IPR015904">
    <property type="entry name" value="Sulphide_quinone_reductase"/>
</dbReference>
<comment type="cofactor">
    <cofactor evidence="1">
        <name>FAD</name>
        <dbReference type="ChEBI" id="CHEBI:57692"/>
    </cofactor>
</comment>
<evidence type="ECO:0000256" key="7">
    <source>
        <dbReference type="ARBA" id="ARBA00023002"/>
    </source>
</evidence>
<dbReference type="Gene3D" id="3.50.50.100">
    <property type="match status" value="1"/>
</dbReference>
<dbReference type="GO" id="GO:0070221">
    <property type="term" value="P:sulfide oxidation, using sulfide:quinone oxidoreductase"/>
    <property type="evidence" value="ECO:0007669"/>
    <property type="project" value="TreeGrafter"/>
</dbReference>
<evidence type="ECO:0000256" key="9">
    <source>
        <dbReference type="ARBA" id="ARBA00051038"/>
    </source>
</evidence>
<comment type="catalytic activity">
    <reaction evidence="9">
        <text>ubiquinone-10 + hydrogen sulfide + sulfite + 2 H(+) = ubiquinol-10 + thiosulfate</text>
        <dbReference type="Rhea" id="RHEA:38359"/>
        <dbReference type="ChEBI" id="CHEBI:15378"/>
        <dbReference type="ChEBI" id="CHEBI:17359"/>
        <dbReference type="ChEBI" id="CHEBI:29919"/>
        <dbReference type="ChEBI" id="CHEBI:33542"/>
        <dbReference type="ChEBI" id="CHEBI:46245"/>
        <dbReference type="ChEBI" id="CHEBI:64183"/>
    </reaction>
    <physiologicalReaction direction="left-to-right" evidence="9">
        <dbReference type="Rhea" id="RHEA:38360"/>
    </physiologicalReaction>
</comment>
<comment type="caution">
    <text evidence="18">The sequence shown here is derived from an EMBL/GenBank/DDBJ whole genome shotgun (WGS) entry which is preliminary data.</text>
</comment>
<evidence type="ECO:0000256" key="16">
    <source>
        <dbReference type="ARBA" id="ARBA00082958"/>
    </source>
</evidence>
<sequence length="1091" mass="121004">MMRMGWIRTANRMAALNRLRQCHSTGSAIANLHTSSHAPAKLHYKMLVLGGGCGGIAMSARMKRLMGAENVAFVEPKEVHHFQGMWTLIGAGAKTINSSYRPITSVMPSGVKWVKSKVQEINPDTNTVRTEDGTQITYEYLIVALGLQLHYEKIKGLPEGFEHPQIGSNYSIQTVEKTWTALQNFKEGNAVFTFPNTPVKCAGAPQKIMYLSDAFLRKTGKRAKANVIYNTSLPVLFGVKKYADSLWDIVKRRDIQVNLRQNLIEVRADKQEAVFENLDKPGETKVIEYEMLHVTPPMGPNLVIKGSPLADEGGYLDVNKDNLQHNKYPNVFGIGDCTNLPTSKTAAAVASQSAILHRTISKTLKNEKPDKKYDGYTSCPLMTSYNTAILAEFDYSGQPLETFPFDQAKESILMYHMKVDLMPYIYWHGLLGGVWGGPAPIRKLFHLGMKRTGRNYPKSFVHTGSRTDIEMAALNRLRQCHSTGSAVANLHTSSRASAKLHYKMLVLGGGSGGITMSARMKRLMGAENVAVVEPSEVHYYQPIWTLVGAGAKSLTSSGRPTASVMPSGVKWVKSKVQEINPDTNTVRTEDGTQITYEYLIVALGLQLHYEKIKGLPEGFEHPQIGSNYSIQTVEKTWKALQNFKEGNAVFTFPNTPVKCAGAPQKIMYLSDAFLRKTGKRAKANVIYNTSLPVLFTVKKYADSLWEIVKRRDMQVNLRQNLIEVRADKQEAVFENLDKPGETKVIEYEMLHVTPPMGPSLVIKGSPLADEGGWLDVNKESLQHNKYPNVFGIGDCTNLPTSKTAAAVAAQSAVLHRTISKILKNEKPDKKYDGYTSCPLVTSYNTVVLAEFDYSGQPLETFPINQAKERRLMYHMKADQQQLWLRMAALNRLRQCHSTGSAVANLHTSSRASAKLHYKMLVLGGGSGGITMSARMKRLMGAGNVAVVEPSEVHYYQPIWTLVGAGAKSLTSSGRPTASVMPSGVKWVKSKVQEINPDTNTVRTEDGTQITYEYLIVALGLQLHYEKIKGLPEGFEHPQIGSNYSIQTVEKTWKALQNFKEGNAVFTFPNTPVKCAGAPQKIMYLSDAFLRK</sequence>
<dbReference type="GO" id="GO:0070224">
    <property type="term" value="F:sulfide:quinone oxidoreductase activity"/>
    <property type="evidence" value="ECO:0007669"/>
    <property type="project" value="TreeGrafter"/>
</dbReference>
<dbReference type="GO" id="GO:0106436">
    <property type="term" value="F:glutathione-dependent sulfide quinone oxidoreductase activity"/>
    <property type="evidence" value="ECO:0007669"/>
    <property type="project" value="UniProtKB-EC"/>
</dbReference>
<dbReference type="PANTHER" id="PTHR10632:SF2">
    <property type="entry name" value="SULFIDE:QUINONE OXIDOREDUCTASE, MITOCHONDRIAL"/>
    <property type="match status" value="1"/>
</dbReference>
<keyword evidence="3" id="KW-0285">Flavoprotein</keyword>
<evidence type="ECO:0000256" key="14">
    <source>
        <dbReference type="ARBA" id="ARBA00066447"/>
    </source>
</evidence>
<organism evidence="18 19">
    <name type="scientific">Channa striata</name>
    <name type="common">Snakehead murrel</name>
    <name type="synonym">Ophicephalus striatus</name>
    <dbReference type="NCBI Taxonomy" id="64152"/>
    <lineage>
        <taxon>Eukaryota</taxon>
        <taxon>Metazoa</taxon>
        <taxon>Chordata</taxon>
        <taxon>Craniata</taxon>
        <taxon>Vertebrata</taxon>
        <taxon>Euteleostomi</taxon>
        <taxon>Actinopterygii</taxon>
        <taxon>Neopterygii</taxon>
        <taxon>Teleostei</taxon>
        <taxon>Neoteleostei</taxon>
        <taxon>Acanthomorphata</taxon>
        <taxon>Anabantaria</taxon>
        <taxon>Anabantiformes</taxon>
        <taxon>Channoidei</taxon>
        <taxon>Channidae</taxon>
        <taxon>Channa</taxon>
    </lineage>
</organism>
<dbReference type="EMBL" id="JAUPFM010000009">
    <property type="protein sequence ID" value="KAK2842420.1"/>
    <property type="molecule type" value="Genomic_DNA"/>
</dbReference>
<feature type="domain" description="FAD/NAD(P)-binding" evidence="17">
    <location>
        <begin position="917"/>
        <end position="1039"/>
    </location>
</feature>
<dbReference type="PANTHER" id="PTHR10632">
    <property type="entry name" value="SULFIDE:QUINONE OXIDOREDUCTASE"/>
    <property type="match status" value="1"/>
</dbReference>
<comment type="function">
    <text evidence="12">Catalyzes the oxidation of hydrogen sulfide with the help of a quinone, such as ubiquinone-10, giving rise to thiosulfate and ultimately to sulfane (molecular sulfur) atoms. Requires an additional electron acceptor; can use sulfite, sulfide or cyanide (in vitro). It is believed the in vivo electron acceptor is glutathione.</text>
</comment>
<keyword evidence="5" id="KW-0274">FAD</keyword>
<keyword evidence="4" id="KW-0874">Quinone</keyword>
<dbReference type="InterPro" id="IPR036188">
    <property type="entry name" value="FAD/NAD-bd_sf"/>
</dbReference>
<dbReference type="EC" id="1.8.5.8" evidence="14"/>
<evidence type="ECO:0000256" key="1">
    <source>
        <dbReference type="ARBA" id="ARBA00001974"/>
    </source>
</evidence>
<evidence type="ECO:0000256" key="15">
    <source>
        <dbReference type="ARBA" id="ARBA00070160"/>
    </source>
</evidence>
<evidence type="ECO:0000256" key="3">
    <source>
        <dbReference type="ARBA" id="ARBA00022630"/>
    </source>
</evidence>
<reference evidence="18" key="1">
    <citation type="submission" date="2023-07" db="EMBL/GenBank/DDBJ databases">
        <title>Chromosome-level Genome Assembly of Striped Snakehead (Channa striata).</title>
        <authorList>
            <person name="Liu H."/>
        </authorList>
    </citation>
    <scope>NUCLEOTIDE SEQUENCE</scope>
    <source>
        <strain evidence="18">Gz</strain>
        <tissue evidence="18">Muscle</tissue>
    </source>
</reference>
<dbReference type="GO" id="GO:0048038">
    <property type="term" value="F:quinone binding"/>
    <property type="evidence" value="ECO:0007669"/>
    <property type="project" value="UniProtKB-KW"/>
</dbReference>
<dbReference type="Proteomes" id="UP001187415">
    <property type="component" value="Unassembled WGS sequence"/>
</dbReference>
<gene>
    <name evidence="18" type="ORF">Q5P01_012620</name>
</gene>
<dbReference type="InterPro" id="IPR023753">
    <property type="entry name" value="FAD/NAD-binding_dom"/>
</dbReference>
<dbReference type="Gene3D" id="3.50.50.60">
    <property type="entry name" value="FAD/NAD(P)-binding domain"/>
    <property type="match status" value="4"/>
</dbReference>
<comment type="subcellular location">
    <subcellularLocation>
        <location evidence="2">Mitochondrion</location>
    </subcellularLocation>
</comment>
<dbReference type="AlphaFoldDB" id="A0AA88MQ35"/>
<evidence type="ECO:0000256" key="10">
    <source>
        <dbReference type="ARBA" id="ARBA00052810"/>
    </source>
</evidence>
<keyword evidence="6" id="KW-0809">Transit peptide</keyword>
<keyword evidence="7" id="KW-0560">Oxidoreductase</keyword>
<name>A0AA88MQ35_CHASR</name>
<feature type="non-terminal residue" evidence="18">
    <location>
        <position position="1091"/>
    </location>
</feature>
<comment type="catalytic activity">
    <reaction evidence="11">
        <text>a quinone + hydrogen sulfide + glutathione + H(+) = S-sulfanylglutathione + a quinol</text>
        <dbReference type="Rhea" id="RHEA:55156"/>
        <dbReference type="ChEBI" id="CHEBI:15378"/>
        <dbReference type="ChEBI" id="CHEBI:24646"/>
        <dbReference type="ChEBI" id="CHEBI:29919"/>
        <dbReference type="ChEBI" id="CHEBI:57925"/>
        <dbReference type="ChEBI" id="CHEBI:58905"/>
        <dbReference type="ChEBI" id="CHEBI:132124"/>
        <dbReference type="EC" id="1.8.5.8"/>
    </reaction>
    <physiologicalReaction direction="left-to-right" evidence="11">
        <dbReference type="Rhea" id="RHEA:55157"/>
    </physiologicalReaction>
</comment>
<proteinExistence type="inferred from homology"/>
<evidence type="ECO:0000256" key="2">
    <source>
        <dbReference type="ARBA" id="ARBA00004173"/>
    </source>
</evidence>
<keyword evidence="8" id="KW-0496">Mitochondrion</keyword>
<evidence type="ECO:0000256" key="5">
    <source>
        <dbReference type="ARBA" id="ARBA00022827"/>
    </source>
</evidence>
<keyword evidence="19" id="KW-1185">Reference proteome</keyword>
<evidence type="ECO:0000256" key="8">
    <source>
        <dbReference type="ARBA" id="ARBA00023128"/>
    </source>
</evidence>
<dbReference type="SUPFAM" id="SSF51905">
    <property type="entry name" value="FAD/NAD(P)-binding domain"/>
    <property type="match status" value="5"/>
</dbReference>
<protein>
    <recommendedName>
        <fullName evidence="15">Sulfide:quinone oxidoreductase, mitochondrial</fullName>
        <ecNumber evidence="14">1.8.5.8</ecNumber>
    </recommendedName>
    <alternativeName>
        <fullName evidence="16">Sulfide quinone oxidoreductase</fullName>
    </alternativeName>
</protein>
<dbReference type="Pfam" id="PF07992">
    <property type="entry name" value="Pyr_redox_2"/>
    <property type="match status" value="3"/>
</dbReference>
<evidence type="ECO:0000313" key="19">
    <source>
        <dbReference type="Proteomes" id="UP001187415"/>
    </source>
</evidence>
<comment type="catalytic activity">
    <reaction evidence="10">
        <text>ubiquinone-10 + hydrogen sulfide + glutathione + H(+) = S-sulfanylglutathione + ubiquinol-10</text>
        <dbReference type="Rhea" id="RHEA:62608"/>
        <dbReference type="ChEBI" id="CHEBI:15378"/>
        <dbReference type="ChEBI" id="CHEBI:29919"/>
        <dbReference type="ChEBI" id="CHEBI:46245"/>
        <dbReference type="ChEBI" id="CHEBI:57925"/>
        <dbReference type="ChEBI" id="CHEBI:58905"/>
        <dbReference type="ChEBI" id="CHEBI:64183"/>
    </reaction>
    <physiologicalReaction direction="left-to-right" evidence="10">
        <dbReference type="Rhea" id="RHEA:62609"/>
    </physiologicalReaction>
</comment>
<evidence type="ECO:0000259" key="17">
    <source>
        <dbReference type="Pfam" id="PF07992"/>
    </source>
</evidence>
<comment type="similarity">
    <text evidence="13">Belongs to the SQRD family.</text>
</comment>
<dbReference type="FunFam" id="3.50.50.60:FF:000034">
    <property type="entry name" value="sulfide:quinone oxidoreductase, mitochondrial"/>
    <property type="match status" value="2"/>
</dbReference>
<dbReference type="GO" id="GO:0005739">
    <property type="term" value="C:mitochondrion"/>
    <property type="evidence" value="ECO:0007669"/>
    <property type="project" value="UniProtKB-SubCell"/>
</dbReference>
<evidence type="ECO:0000313" key="18">
    <source>
        <dbReference type="EMBL" id="KAK2842420.1"/>
    </source>
</evidence>